<dbReference type="PANTHER" id="PTHR10642">
    <property type="entry name" value="RIBONUCLEASE H1"/>
    <property type="match status" value="1"/>
</dbReference>
<evidence type="ECO:0000256" key="8">
    <source>
        <dbReference type="ARBA" id="ARBA00022759"/>
    </source>
</evidence>
<comment type="cofactor">
    <cofactor evidence="2">
        <name>Mg(2+)</name>
        <dbReference type="ChEBI" id="CHEBI:18420"/>
    </cofactor>
</comment>
<dbReference type="Proteomes" id="UP000013893">
    <property type="component" value="Chromosome"/>
</dbReference>
<proteinExistence type="inferred from homology"/>
<dbReference type="GO" id="GO:0046872">
    <property type="term" value="F:metal ion binding"/>
    <property type="evidence" value="ECO:0007669"/>
    <property type="project" value="UniProtKB-KW"/>
</dbReference>
<comment type="catalytic activity">
    <reaction evidence="1">
        <text>Endonucleolytic cleavage to 5'-phosphomonoester.</text>
        <dbReference type="EC" id="3.1.26.4"/>
    </reaction>
</comment>
<evidence type="ECO:0000313" key="13">
    <source>
        <dbReference type="Proteomes" id="UP000013893"/>
    </source>
</evidence>
<keyword evidence="10" id="KW-0460">Magnesium</keyword>
<dbReference type="InterPro" id="IPR012337">
    <property type="entry name" value="RNaseH-like_sf"/>
</dbReference>
<dbReference type="PROSITE" id="PS50879">
    <property type="entry name" value="RNASE_H_1"/>
    <property type="match status" value="1"/>
</dbReference>
<comment type="subunit">
    <text evidence="4">Monomer.</text>
</comment>
<evidence type="ECO:0000256" key="3">
    <source>
        <dbReference type="ARBA" id="ARBA00005300"/>
    </source>
</evidence>
<dbReference type="OrthoDB" id="7845843at2"/>
<keyword evidence="9 12" id="KW-0378">Hydrolase</keyword>
<evidence type="ECO:0000256" key="2">
    <source>
        <dbReference type="ARBA" id="ARBA00001946"/>
    </source>
</evidence>
<evidence type="ECO:0000256" key="5">
    <source>
        <dbReference type="ARBA" id="ARBA00012180"/>
    </source>
</evidence>
<dbReference type="InterPro" id="IPR002156">
    <property type="entry name" value="RNaseH_domain"/>
</dbReference>
<reference evidence="12 13" key="1">
    <citation type="journal article" date="2013" name="Nat. Biotechnol.">
        <title>Genome sequences of rare, uncultured bacteria obtained by differential coverage binning of multiple metagenomes.</title>
        <authorList>
            <person name="Albertsen M."/>
            <person name="Hugenholtz P."/>
            <person name="Skarshewski A."/>
            <person name="Nielsen K.L."/>
            <person name="Tyson G.W."/>
            <person name="Nielsen P.H."/>
        </authorList>
    </citation>
    <scope>NUCLEOTIDE SEQUENCE [LARGE SCALE GENOMIC DNA]</scope>
    <source>
        <strain evidence="12">TM71</strain>
    </source>
</reference>
<dbReference type="HOGENOM" id="CLU_030894_6_0_0"/>
<dbReference type="InterPro" id="IPR022892">
    <property type="entry name" value="RNaseHI"/>
</dbReference>
<dbReference type="GO" id="GO:0004523">
    <property type="term" value="F:RNA-DNA hybrid ribonuclease activity"/>
    <property type="evidence" value="ECO:0007669"/>
    <property type="project" value="UniProtKB-EC"/>
</dbReference>
<evidence type="ECO:0000256" key="7">
    <source>
        <dbReference type="ARBA" id="ARBA00022723"/>
    </source>
</evidence>
<dbReference type="EC" id="3.1.26.4" evidence="5"/>
<keyword evidence="8" id="KW-0255">Endonuclease</keyword>
<accession>R4PXL0</accession>
<evidence type="ECO:0000256" key="9">
    <source>
        <dbReference type="ARBA" id="ARBA00022801"/>
    </source>
</evidence>
<keyword evidence="13" id="KW-1185">Reference proteome</keyword>
<dbReference type="EMBL" id="CP005957">
    <property type="protein sequence ID" value="AGL62502.1"/>
    <property type="molecule type" value="Genomic_DNA"/>
</dbReference>
<dbReference type="Gene3D" id="3.30.420.10">
    <property type="entry name" value="Ribonuclease H-like superfamily/Ribonuclease H"/>
    <property type="match status" value="1"/>
</dbReference>
<gene>
    <name evidence="12" type="primary">rnhA</name>
    <name evidence="12" type="ORF">L336_0800</name>
</gene>
<evidence type="ECO:0000256" key="4">
    <source>
        <dbReference type="ARBA" id="ARBA00011245"/>
    </source>
</evidence>
<dbReference type="GO" id="GO:0003676">
    <property type="term" value="F:nucleic acid binding"/>
    <property type="evidence" value="ECO:0007669"/>
    <property type="project" value="InterPro"/>
</dbReference>
<dbReference type="PANTHER" id="PTHR10642:SF26">
    <property type="entry name" value="RIBONUCLEASE H1"/>
    <property type="match status" value="1"/>
</dbReference>
<protein>
    <recommendedName>
        <fullName evidence="5">ribonuclease H</fullName>
        <ecNumber evidence="5">3.1.26.4</ecNumber>
    </recommendedName>
</protein>
<sequence length="140" mass="15495">MRMFHTDGSASPNPGPGGFAVIEHSKPVVLGSESGDTTNIRMEGHALIAAMELAGGEACQIYSDSEFWINVMTKWAPSWEARGWTKKGGDIKNLDLVKRAYELFCTGNVSLIWVRGHNDDEQNELADEWANRAREGERLS</sequence>
<dbReference type="AlphaFoldDB" id="R4PXL0"/>
<dbReference type="InterPro" id="IPR050092">
    <property type="entry name" value="RNase_H"/>
</dbReference>
<evidence type="ECO:0000256" key="1">
    <source>
        <dbReference type="ARBA" id="ARBA00000077"/>
    </source>
</evidence>
<keyword evidence="6" id="KW-0540">Nuclease</keyword>
<keyword evidence="7" id="KW-0479">Metal-binding</keyword>
<comment type="similarity">
    <text evidence="3">Belongs to the RNase H family.</text>
</comment>
<dbReference type="GO" id="GO:0043137">
    <property type="term" value="P:DNA replication, removal of RNA primer"/>
    <property type="evidence" value="ECO:0007669"/>
    <property type="project" value="TreeGrafter"/>
</dbReference>
<dbReference type="InterPro" id="IPR036397">
    <property type="entry name" value="RNaseH_sf"/>
</dbReference>
<name>R4PXL0_9BACT</name>
<dbReference type="SUPFAM" id="SSF53098">
    <property type="entry name" value="Ribonuclease H-like"/>
    <property type="match status" value="1"/>
</dbReference>
<evidence type="ECO:0000313" key="12">
    <source>
        <dbReference type="EMBL" id="AGL62502.1"/>
    </source>
</evidence>
<dbReference type="KEGG" id="saal:L336_0800"/>
<dbReference type="Pfam" id="PF00075">
    <property type="entry name" value="RNase_H"/>
    <property type="match status" value="1"/>
</dbReference>
<evidence type="ECO:0000256" key="10">
    <source>
        <dbReference type="ARBA" id="ARBA00022842"/>
    </source>
</evidence>
<evidence type="ECO:0000259" key="11">
    <source>
        <dbReference type="PROSITE" id="PS50879"/>
    </source>
</evidence>
<evidence type="ECO:0000256" key="6">
    <source>
        <dbReference type="ARBA" id="ARBA00022722"/>
    </source>
</evidence>
<organism evidence="12 13">
    <name type="scientific">Candidatus Saccharimonas aalborgensis</name>
    <dbReference type="NCBI Taxonomy" id="1332188"/>
    <lineage>
        <taxon>Bacteria</taxon>
        <taxon>Candidatus Saccharimonadota</taxon>
        <taxon>Candidatus Saccharimonadia</taxon>
        <taxon>Candidatus Saccharimonadales</taxon>
        <taxon>Candidatus Saccharimonadaceae</taxon>
        <taxon>Candidatus Saccharimonas</taxon>
    </lineage>
</organism>
<dbReference type="STRING" id="1332188.L336_0800"/>
<feature type="domain" description="RNase H type-1" evidence="11">
    <location>
        <begin position="1"/>
        <end position="135"/>
    </location>
</feature>
<dbReference type="CDD" id="cd09278">
    <property type="entry name" value="RNase_HI_prokaryote_like"/>
    <property type="match status" value="1"/>
</dbReference>
<dbReference type="RefSeq" id="WP_015641952.1">
    <property type="nucleotide sequence ID" value="NC_021219.1"/>
</dbReference>